<evidence type="ECO:0000313" key="2">
    <source>
        <dbReference type="Proteomes" id="UP001138500"/>
    </source>
</evidence>
<dbReference type="PANTHER" id="PTHR39599:SF1">
    <property type="entry name" value="GPI-ANCHORED PROTEIN (EUROFUNG)"/>
    <property type="match status" value="1"/>
</dbReference>
<dbReference type="EMBL" id="RIBY02000058">
    <property type="protein sequence ID" value="KAH9845471.1"/>
    <property type="molecule type" value="Genomic_DNA"/>
</dbReference>
<proteinExistence type="predicted"/>
<dbReference type="AlphaFoldDB" id="A0A9W7T1S7"/>
<dbReference type="OrthoDB" id="5410926at2759"/>
<keyword evidence="2" id="KW-1185">Reference proteome</keyword>
<comment type="caution">
    <text evidence="1">The sequence shown here is derived from an EMBL/GenBank/DDBJ whole genome shotgun (WGS) entry which is preliminary data.</text>
</comment>
<protein>
    <submittedName>
        <fullName evidence="1">Uncharacterized protein</fullName>
    </submittedName>
</protein>
<accession>A0A9W7T1S7</accession>
<evidence type="ECO:0000313" key="1">
    <source>
        <dbReference type="EMBL" id="KAH9845471.1"/>
    </source>
</evidence>
<reference evidence="1 2" key="1">
    <citation type="journal article" date="2018" name="IMA Fungus">
        <title>IMA Genome-F 10: Nine draft genome sequences of Claviceps purpurea s.lat., including C. arundinis, C. humidiphila, and C. cf. spartinae, pseudomolecules for the pitch canker pathogen Fusarium circinatum, draft genome of Davidsoniella eucalypti, Grosmannia galeiformis, Quambalaria eucalypti, and Teratosphaeria destructans.</title>
        <authorList>
            <person name="Wingfield B.D."/>
            <person name="Liu M."/>
            <person name="Nguyen H.D."/>
            <person name="Lane F.A."/>
            <person name="Morgan S.W."/>
            <person name="De Vos L."/>
            <person name="Wilken P.M."/>
            <person name="Duong T.A."/>
            <person name="Aylward J."/>
            <person name="Coetzee M.P."/>
            <person name="Dadej K."/>
            <person name="De Beer Z.W."/>
            <person name="Findlay W."/>
            <person name="Havenga M."/>
            <person name="Kolarik M."/>
            <person name="Menzies J.G."/>
            <person name="Naidoo K."/>
            <person name="Pochopski O."/>
            <person name="Shoukouhi P."/>
            <person name="Santana Q.C."/>
            <person name="Seifert K.A."/>
            <person name="Soal N."/>
            <person name="Steenkamp E.T."/>
            <person name="Tatham C.T."/>
            <person name="van der Nest M.A."/>
            <person name="Wingfield M.J."/>
        </authorList>
    </citation>
    <scope>NUCLEOTIDE SEQUENCE [LARGE SCALE GENOMIC DNA]</scope>
    <source>
        <strain evidence="1">CMW44962</strain>
    </source>
</reference>
<organism evidence="1 2">
    <name type="scientific">Teratosphaeria destructans</name>
    <dbReference type="NCBI Taxonomy" id="418781"/>
    <lineage>
        <taxon>Eukaryota</taxon>
        <taxon>Fungi</taxon>
        <taxon>Dikarya</taxon>
        <taxon>Ascomycota</taxon>
        <taxon>Pezizomycotina</taxon>
        <taxon>Dothideomycetes</taxon>
        <taxon>Dothideomycetidae</taxon>
        <taxon>Mycosphaerellales</taxon>
        <taxon>Teratosphaeriaceae</taxon>
        <taxon>Teratosphaeria</taxon>
    </lineage>
</organism>
<dbReference type="Proteomes" id="UP001138500">
    <property type="component" value="Unassembled WGS sequence"/>
</dbReference>
<gene>
    <name evidence="1" type="ORF">Tdes44962_MAKER06597</name>
</gene>
<dbReference type="PANTHER" id="PTHR39599">
    <property type="entry name" value="GPI-ANCHORED PROTEIN (EUROFUNG)-RELATED-RELATED"/>
    <property type="match status" value="1"/>
</dbReference>
<sequence>MRPSSVLLLASTATAFSLPELQPFFDALPISLQDYIPTTIPNNTIVEDETHQLLKRSTSCPNGFKSCSNLGAANLCCVSQAVCSADYAGNVACCPSGAACTGSVSGIVTAGTYEYKRDWDWDRGNHDDNDRLGNRFWFHSEWEQYRSYCGQWCEEDWGSAIGHPHNHTSVGVPA</sequence>
<reference evidence="1 2" key="2">
    <citation type="journal article" date="2021" name="Curr. Genet.">
        <title>Genetic response to nitrogen starvation in the aggressive Eucalyptus foliar pathogen Teratosphaeria destructans.</title>
        <authorList>
            <person name="Havenga M."/>
            <person name="Wingfield B.D."/>
            <person name="Wingfield M.J."/>
            <person name="Dreyer L.L."/>
            <person name="Roets F."/>
            <person name="Aylward J."/>
        </authorList>
    </citation>
    <scope>NUCLEOTIDE SEQUENCE [LARGE SCALE GENOMIC DNA]</scope>
    <source>
        <strain evidence="1">CMW44962</strain>
    </source>
</reference>
<name>A0A9W7T1S7_9PEZI</name>